<evidence type="ECO:0000313" key="3">
    <source>
        <dbReference type="EMBL" id="MDN3619341.1"/>
    </source>
</evidence>
<dbReference type="RefSeq" id="WP_165732811.1">
    <property type="nucleotide sequence ID" value="NZ_CP019336.1"/>
</dbReference>
<reference evidence="2 4" key="2">
    <citation type="submission" date="2017-02" db="EMBL/GenBank/DDBJ databases">
        <title>Trade-off between light-utilization and light-protection in marine flavobacteria.</title>
        <authorList>
            <person name="Kumagai Y."/>
            <person name="Yoshizawa S."/>
            <person name="Kogure K."/>
            <person name="Iwasaki W."/>
        </authorList>
    </citation>
    <scope>NUCLEOTIDE SEQUENCE [LARGE SCALE GENOMIC DNA]</scope>
    <source>
        <strain evidence="2 4">KCTC 23670</strain>
    </source>
</reference>
<gene>
    <name evidence="2" type="ORF">BTO15_09955</name>
    <name evidence="3" type="ORF">QWY81_07720</name>
</gene>
<dbReference type="Gene3D" id="2.60.120.10">
    <property type="entry name" value="Jelly Rolls"/>
    <property type="match status" value="1"/>
</dbReference>
<reference evidence="3" key="3">
    <citation type="submission" date="2023-06" db="EMBL/GenBank/DDBJ databases">
        <authorList>
            <person name="Lucena T."/>
            <person name="Sun Q."/>
        </authorList>
    </citation>
    <scope>NUCLEOTIDE SEQUENCE</scope>
    <source>
        <strain evidence="3">CECT 8670</strain>
    </source>
</reference>
<reference evidence="3 5" key="1">
    <citation type="journal article" date="2014" name="Int. J. Syst. Evol. Microbiol.">
        <title>Complete genome sequence of Corynebacterium casei LMG S-19264T (=DSM 44701T), isolated from a smear-ripened cheese.</title>
        <authorList>
            <consortium name="US DOE Joint Genome Institute (JGI-PGF)"/>
            <person name="Walter F."/>
            <person name="Albersmeier A."/>
            <person name="Kalinowski J."/>
            <person name="Ruckert C."/>
        </authorList>
    </citation>
    <scope>NUCLEOTIDE SEQUENCE [LARGE SCALE GENOMIC DNA]</scope>
    <source>
        <strain evidence="3 5">CECT 8670</strain>
    </source>
</reference>
<evidence type="ECO:0000313" key="4">
    <source>
        <dbReference type="Proteomes" id="UP000232721"/>
    </source>
</evidence>
<keyword evidence="4" id="KW-1185">Reference proteome</keyword>
<feature type="domain" description="Cyclic nucleotide-binding" evidence="1">
    <location>
        <begin position="10"/>
        <end position="113"/>
    </location>
</feature>
<dbReference type="PROSITE" id="PS50042">
    <property type="entry name" value="CNMP_BINDING_3"/>
    <property type="match status" value="1"/>
</dbReference>
<sequence>MNVLSFFINNFHKLPPESYQKFLELTELKKFNNKDVLTKTGDKPTDLYILKRGIVRSYYEDENGKEYIRSLFVPFSSTGSFGALVSNKNSLLTYQCLTDCELFVINYKKLKELALVDNDIAVMYANALESIFLLFEKKIYNLSVLDATERYKELKKEIPNIENIIPQYHIASYLNISAVQLSRIRKKIYSK</sequence>
<dbReference type="InterPro" id="IPR014710">
    <property type="entry name" value="RmlC-like_jellyroll"/>
</dbReference>
<protein>
    <submittedName>
        <fullName evidence="3">Crp/Fnr family transcriptional regulator</fullName>
    </submittedName>
</protein>
<dbReference type="Pfam" id="PF00027">
    <property type="entry name" value="cNMP_binding"/>
    <property type="match status" value="1"/>
</dbReference>
<dbReference type="SUPFAM" id="SSF51206">
    <property type="entry name" value="cAMP-binding domain-like"/>
    <property type="match status" value="1"/>
</dbReference>
<evidence type="ECO:0000313" key="5">
    <source>
        <dbReference type="Proteomes" id="UP001228636"/>
    </source>
</evidence>
<dbReference type="Proteomes" id="UP001228636">
    <property type="component" value="Unassembled WGS sequence"/>
</dbReference>
<dbReference type="CDD" id="cd00038">
    <property type="entry name" value="CAP_ED"/>
    <property type="match status" value="1"/>
</dbReference>
<name>A0AAJ1QW92_9FLAO</name>
<accession>A0AAJ1QW92</accession>
<proteinExistence type="predicted"/>
<dbReference type="Proteomes" id="UP000232721">
    <property type="component" value="Chromosome"/>
</dbReference>
<dbReference type="InterPro" id="IPR018490">
    <property type="entry name" value="cNMP-bd_dom_sf"/>
</dbReference>
<evidence type="ECO:0000259" key="1">
    <source>
        <dbReference type="PROSITE" id="PS50042"/>
    </source>
</evidence>
<dbReference type="InterPro" id="IPR000595">
    <property type="entry name" value="cNMP-bd_dom"/>
</dbReference>
<organism evidence="3 5">
    <name type="scientific">Polaribacter sejongensis</name>
    <dbReference type="NCBI Taxonomy" id="985043"/>
    <lineage>
        <taxon>Bacteria</taxon>
        <taxon>Pseudomonadati</taxon>
        <taxon>Bacteroidota</taxon>
        <taxon>Flavobacteriia</taxon>
        <taxon>Flavobacteriales</taxon>
        <taxon>Flavobacteriaceae</taxon>
    </lineage>
</organism>
<dbReference type="AlphaFoldDB" id="A0AAJ1QW92"/>
<dbReference type="EMBL" id="JAUFQH010000005">
    <property type="protein sequence ID" value="MDN3619341.1"/>
    <property type="molecule type" value="Genomic_DNA"/>
</dbReference>
<dbReference type="EMBL" id="CP019336">
    <property type="protein sequence ID" value="AUC22397.1"/>
    <property type="molecule type" value="Genomic_DNA"/>
</dbReference>
<evidence type="ECO:0000313" key="2">
    <source>
        <dbReference type="EMBL" id="AUC22397.1"/>
    </source>
</evidence>